<sequence>MTTRNRKTFGLNSLSLAVSVALAGSLATSFAFAADEEGEKLDNVEKIAVVGSRSAPRSIGDSTVPIDIISGDDIRKSGNSDMLEILKGAVPSLNVHSNPISDAASLVRPANLRGLSADSTLILLNGKRFHRSSVIAFLGGGINDGAHGPDISVIPSIALKQVEVLRDGAAAQYGSDAIAGVMNFVLKDNAEGGSLEVKTGEYYEGDGATTEIAGNIGMPLTKDGFVNLSFQYKNADATSRSVQRPDAAAFANAGLDVANPAQIWGSPEINDDITLFANLGLDLDDHSEAYLFGNYSERDVKGGFYYRNPNSRPGVYGGIVRNVDGTNSYRPRPMDANAPTDAEQAAMDAWDGATPTVLVGSLDSQDQQLNCPLVEIQSNGLPDQAALDSLAAANCFAFNNTIPGGFTPNFGGNIVDTSLFVGTKGEFQMDFLEGILYDFSGSYGSNKSSYKIVNTLNASMGPDSPRDFNPGKYIQTEWNFNADFVKFVDWGLDDDVSIATGLEWHDETFEVVAGDEASFKVGPLFSQGFGIGSNGFPGFQPSAAGEYTRKNKAIYLDTSMPLLDNLVAEFAVRYEDYDSFGSTVNYKLAANWNIIDELAVRGSFNTGFRAPTVGQANVSNVQTNLSDGVLVDSALLPPTNPISVQLGGTELTPEESKSFTFGTIYTEGDFFLTVDYYNIKVDDRISQSEKIELTDADKATLKAAGVPNVDGLSQVSFFTNDFDTTTQGIDVVANYTAQLFAGDSTFALAYNWNETKVDSYSEITGDFKVSRLENDLPNHRATFTWGQSWDQFNLFTRVNYFGEYQGVHVDYIDTVNTGKAAVTVDMELSYFINDSFSVALGAQNLFDQDATEINFTEAGAAACNSADDPCVNNQWGGIYYETSPFGFNGGYYYLKGTYTF</sequence>
<feature type="signal peptide" evidence="10">
    <location>
        <begin position="1"/>
        <end position="33"/>
    </location>
</feature>
<dbReference type="InterPro" id="IPR036942">
    <property type="entry name" value="Beta-barrel_TonB_sf"/>
</dbReference>
<evidence type="ECO:0000256" key="7">
    <source>
        <dbReference type="ARBA" id="ARBA00023237"/>
    </source>
</evidence>
<keyword evidence="10" id="KW-0732">Signal</keyword>
<organism evidence="13 14">
    <name type="scientific">Shewanella hanedai</name>
    <name type="common">Alteromonas hanedai</name>
    <dbReference type="NCBI Taxonomy" id="25"/>
    <lineage>
        <taxon>Bacteria</taxon>
        <taxon>Pseudomonadati</taxon>
        <taxon>Pseudomonadota</taxon>
        <taxon>Gammaproteobacteria</taxon>
        <taxon>Alteromonadales</taxon>
        <taxon>Shewanellaceae</taxon>
        <taxon>Shewanella</taxon>
    </lineage>
</organism>
<keyword evidence="5 9" id="KW-0798">TonB box</keyword>
<reference evidence="14" key="1">
    <citation type="submission" date="2019-07" db="EMBL/GenBank/DDBJ databases">
        <title>Shewanella sp. YLB-08 draft genomic sequence.</title>
        <authorList>
            <person name="Yu L."/>
        </authorList>
    </citation>
    <scope>NUCLEOTIDE SEQUENCE [LARGE SCALE GENOMIC DNA]</scope>
    <source>
        <strain evidence="14">JCM 20706</strain>
    </source>
</reference>
<dbReference type="Gene3D" id="2.170.130.10">
    <property type="entry name" value="TonB-dependent receptor, plug domain"/>
    <property type="match status" value="1"/>
</dbReference>
<proteinExistence type="inferred from homology"/>
<evidence type="ECO:0000256" key="3">
    <source>
        <dbReference type="ARBA" id="ARBA00022452"/>
    </source>
</evidence>
<dbReference type="Pfam" id="PF07715">
    <property type="entry name" value="Plug"/>
    <property type="match status" value="1"/>
</dbReference>
<keyword evidence="7 8" id="KW-0998">Cell outer membrane</keyword>
<dbReference type="InterPro" id="IPR037066">
    <property type="entry name" value="Plug_dom_sf"/>
</dbReference>
<evidence type="ECO:0000256" key="1">
    <source>
        <dbReference type="ARBA" id="ARBA00004571"/>
    </source>
</evidence>
<comment type="similarity">
    <text evidence="8 9">Belongs to the TonB-dependent receptor family.</text>
</comment>
<evidence type="ECO:0000259" key="12">
    <source>
        <dbReference type="Pfam" id="PF07715"/>
    </source>
</evidence>
<evidence type="ECO:0000256" key="6">
    <source>
        <dbReference type="ARBA" id="ARBA00023136"/>
    </source>
</evidence>
<dbReference type="InterPro" id="IPR000531">
    <property type="entry name" value="Beta-barrel_TonB"/>
</dbReference>
<evidence type="ECO:0000256" key="5">
    <source>
        <dbReference type="ARBA" id="ARBA00023077"/>
    </source>
</evidence>
<keyword evidence="13" id="KW-0675">Receptor</keyword>
<name>A0A553JSU9_SHEHA</name>
<evidence type="ECO:0000313" key="13">
    <source>
        <dbReference type="EMBL" id="TRY15532.1"/>
    </source>
</evidence>
<dbReference type="SUPFAM" id="SSF56935">
    <property type="entry name" value="Porins"/>
    <property type="match status" value="1"/>
</dbReference>
<feature type="domain" description="TonB-dependent receptor plug" evidence="12">
    <location>
        <begin position="61"/>
        <end position="181"/>
    </location>
</feature>
<dbReference type="EMBL" id="VKGK01000004">
    <property type="protein sequence ID" value="TRY15532.1"/>
    <property type="molecule type" value="Genomic_DNA"/>
</dbReference>
<evidence type="ECO:0000256" key="8">
    <source>
        <dbReference type="PROSITE-ProRule" id="PRU01360"/>
    </source>
</evidence>
<dbReference type="Proteomes" id="UP000318126">
    <property type="component" value="Unassembled WGS sequence"/>
</dbReference>
<dbReference type="Pfam" id="PF00593">
    <property type="entry name" value="TonB_dep_Rec_b-barrel"/>
    <property type="match status" value="1"/>
</dbReference>
<feature type="chain" id="PRO_5021928408" evidence="10">
    <location>
        <begin position="34"/>
        <end position="900"/>
    </location>
</feature>
<dbReference type="InterPro" id="IPR039426">
    <property type="entry name" value="TonB-dep_rcpt-like"/>
</dbReference>
<evidence type="ECO:0000313" key="14">
    <source>
        <dbReference type="Proteomes" id="UP000318126"/>
    </source>
</evidence>
<evidence type="ECO:0000256" key="2">
    <source>
        <dbReference type="ARBA" id="ARBA00022448"/>
    </source>
</evidence>
<keyword evidence="3 8" id="KW-1134">Transmembrane beta strand</keyword>
<keyword evidence="14" id="KW-1185">Reference proteome</keyword>
<dbReference type="PANTHER" id="PTHR47234">
    <property type="match status" value="1"/>
</dbReference>
<evidence type="ECO:0000256" key="9">
    <source>
        <dbReference type="RuleBase" id="RU003357"/>
    </source>
</evidence>
<dbReference type="OrthoDB" id="9805434at2"/>
<dbReference type="PANTHER" id="PTHR47234:SF3">
    <property type="entry name" value="SECRETIN_TONB SHORT N-TERMINAL DOMAIN-CONTAINING PROTEIN"/>
    <property type="match status" value="1"/>
</dbReference>
<gene>
    <name evidence="13" type="ORF">FN961_05215</name>
</gene>
<dbReference type="Gene3D" id="2.40.170.20">
    <property type="entry name" value="TonB-dependent receptor, beta-barrel domain"/>
    <property type="match status" value="1"/>
</dbReference>
<comment type="caution">
    <text evidence="13">The sequence shown here is derived from an EMBL/GenBank/DDBJ whole genome shotgun (WGS) entry which is preliminary data.</text>
</comment>
<protein>
    <submittedName>
        <fullName evidence="13">TonB-dependent receptor</fullName>
    </submittedName>
</protein>
<keyword evidence="6 8" id="KW-0472">Membrane</keyword>
<evidence type="ECO:0000256" key="4">
    <source>
        <dbReference type="ARBA" id="ARBA00022692"/>
    </source>
</evidence>
<dbReference type="GO" id="GO:0009279">
    <property type="term" value="C:cell outer membrane"/>
    <property type="evidence" value="ECO:0007669"/>
    <property type="project" value="UniProtKB-SubCell"/>
</dbReference>
<dbReference type="InterPro" id="IPR012910">
    <property type="entry name" value="Plug_dom"/>
</dbReference>
<accession>A0A553JSU9</accession>
<comment type="subcellular location">
    <subcellularLocation>
        <location evidence="1 8">Cell outer membrane</location>
        <topology evidence="1 8">Multi-pass membrane protein</topology>
    </subcellularLocation>
</comment>
<evidence type="ECO:0000259" key="11">
    <source>
        <dbReference type="Pfam" id="PF00593"/>
    </source>
</evidence>
<dbReference type="RefSeq" id="WP_143563569.1">
    <property type="nucleotide sequence ID" value="NZ_BMPL01000009.1"/>
</dbReference>
<evidence type="ECO:0000256" key="10">
    <source>
        <dbReference type="SAM" id="SignalP"/>
    </source>
</evidence>
<dbReference type="AlphaFoldDB" id="A0A553JSU9"/>
<dbReference type="PROSITE" id="PS52016">
    <property type="entry name" value="TONB_DEPENDENT_REC_3"/>
    <property type="match status" value="1"/>
</dbReference>
<feature type="domain" description="TonB-dependent receptor-like beta-barrel" evidence="11">
    <location>
        <begin position="416"/>
        <end position="845"/>
    </location>
</feature>
<keyword evidence="4 8" id="KW-0812">Transmembrane</keyword>
<keyword evidence="2 8" id="KW-0813">Transport</keyword>